<dbReference type="GO" id="GO:0018786">
    <property type="term" value="F:haloalkane dehalogenase activity"/>
    <property type="evidence" value="ECO:0007669"/>
    <property type="project" value="UniProtKB-EC"/>
</dbReference>
<dbReference type="EMBL" id="JARXVE010000017">
    <property type="protein sequence ID" value="MDH6199259.1"/>
    <property type="molecule type" value="Genomic_DNA"/>
</dbReference>
<dbReference type="PANTHER" id="PTHR43194:SF2">
    <property type="entry name" value="PEROXISOMAL MEMBRANE PROTEIN LPX1"/>
    <property type="match status" value="1"/>
</dbReference>
<dbReference type="EC" id="3.8.1.5" evidence="2"/>
<organism evidence="2 3">
    <name type="scientific">Mycolicibacterium frederiksbergense</name>
    <dbReference type="NCBI Taxonomy" id="117567"/>
    <lineage>
        <taxon>Bacteria</taxon>
        <taxon>Bacillati</taxon>
        <taxon>Actinomycetota</taxon>
        <taxon>Actinomycetes</taxon>
        <taxon>Mycobacteriales</taxon>
        <taxon>Mycobacteriaceae</taxon>
        <taxon>Mycolicibacterium</taxon>
    </lineage>
</organism>
<sequence>MATAQPVGERPAWVDDELFPFESRFVELDGNVVHYVDEGSGPILLMLHSNPVWSFVYREVIAALRDRFRCIALDFPGFGLSTGAPGYRYRAQDHAELLVSFLDRLNLSQLTLVGHSWGGPFGLYAAQQRPDKFERLVLANTWAWPLNGDLSSEVFSRGMGGSVGRALIRRFNLFVNYFIPSAHKRRKLSEAEMAHYREAMPTPERRDACAALPGEITGAREFFTDLSEQLSALDKLPTLILWADADPIFNDKYRERCEATFPNHTTKVLHGVGHFLQSDAPAEFSEAIESWWAELSGADGTAS</sequence>
<dbReference type="PANTHER" id="PTHR43194">
    <property type="entry name" value="HYDROLASE ALPHA/BETA FOLD FAMILY"/>
    <property type="match status" value="1"/>
</dbReference>
<dbReference type="PRINTS" id="PR00111">
    <property type="entry name" value="ABHYDROLASE"/>
</dbReference>
<proteinExistence type="predicted"/>
<gene>
    <name evidence="2" type="ORF">M2272_005928</name>
</gene>
<dbReference type="InterPro" id="IPR029058">
    <property type="entry name" value="AB_hydrolase_fold"/>
</dbReference>
<reference evidence="2 3" key="1">
    <citation type="submission" date="2023-04" db="EMBL/GenBank/DDBJ databases">
        <title>Forest soil microbial communities from Buena Vista Peninsula, Colon Province, Panama.</title>
        <authorList>
            <person name="Bouskill N."/>
        </authorList>
    </citation>
    <scope>NUCLEOTIDE SEQUENCE [LARGE SCALE GENOMIC DNA]</scope>
    <source>
        <strain evidence="2 3">AC80</strain>
    </source>
</reference>
<keyword evidence="2" id="KW-0378">Hydrolase</keyword>
<comment type="caution">
    <text evidence="2">The sequence shown here is derived from an EMBL/GenBank/DDBJ whole genome shotgun (WGS) entry which is preliminary data.</text>
</comment>
<dbReference type="SUPFAM" id="SSF53474">
    <property type="entry name" value="alpha/beta-Hydrolases"/>
    <property type="match status" value="1"/>
</dbReference>
<accession>A0ABT6L8H6</accession>
<evidence type="ECO:0000313" key="2">
    <source>
        <dbReference type="EMBL" id="MDH6199259.1"/>
    </source>
</evidence>
<dbReference type="Pfam" id="PF00561">
    <property type="entry name" value="Abhydrolase_1"/>
    <property type="match status" value="1"/>
</dbReference>
<dbReference type="InterPro" id="IPR000073">
    <property type="entry name" value="AB_hydrolase_1"/>
</dbReference>
<dbReference type="InterPro" id="IPR050228">
    <property type="entry name" value="Carboxylesterase_BioH"/>
</dbReference>
<protein>
    <submittedName>
        <fullName evidence="2">Haloalkane dehalogenase</fullName>
        <ecNumber evidence="2">3.8.1.5</ecNumber>
    </submittedName>
</protein>
<name>A0ABT6L8H6_9MYCO</name>
<dbReference type="PRINTS" id="PR00412">
    <property type="entry name" value="EPOXHYDRLASE"/>
</dbReference>
<evidence type="ECO:0000313" key="3">
    <source>
        <dbReference type="Proteomes" id="UP001160130"/>
    </source>
</evidence>
<evidence type="ECO:0000259" key="1">
    <source>
        <dbReference type="Pfam" id="PF00561"/>
    </source>
</evidence>
<dbReference type="Proteomes" id="UP001160130">
    <property type="component" value="Unassembled WGS sequence"/>
</dbReference>
<dbReference type="Gene3D" id="3.40.50.1820">
    <property type="entry name" value="alpha/beta hydrolase"/>
    <property type="match status" value="1"/>
</dbReference>
<feature type="domain" description="AB hydrolase-1" evidence="1">
    <location>
        <begin position="42"/>
        <end position="281"/>
    </location>
</feature>
<dbReference type="InterPro" id="IPR000639">
    <property type="entry name" value="Epox_hydrolase-like"/>
</dbReference>
<keyword evidence="3" id="KW-1185">Reference proteome</keyword>